<evidence type="ECO:0000256" key="1">
    <source>
        <dbReference type="SAM" id="MobiDB-lite"/>
    </source>
</evidence>
<proteinExistence type="predicted"/>
<evidence type="ECO:0000313" key="3">
    <source>
        <dbReference type="Proteomes" id="UP000321201"/>
    </source>
</evidence>
<protein>
    <submittedName>
        <fullName evidence="2">Uncharacterized protein</fullName>
    </submittedName>
</protein>
<dbReference type="AlphaFoldDB" id="A0A5C7ESE4"/>
<name>A0A5C7ESE4_9PROT</name>
<dbReference type="EMBL" id="VPFL01000012">
    <property type="protein sequence ID" value="TXF11587.1"/>
    <property type="molecule type" value="Genomic_DNA"/>
</dbReference>
<gene>
    <name evidence="2" type="ORF">FR698_09615</name>
</gene>
<dbReference type="InParanoid" id="A0A5C7ESE4"/>
<accession>A0A5C7ESE4</accession>
<comment type="caution">
    <text evidence="2">The sequence shown here is derived from an EMBL/GenBank/DDBJ whole genome shotgun (WGS) entry which is preliminary data.</text>
</comment>
<dbReference type="Proteomes" id="UP000321201">
    <property type="component" value="Unassembled WGS sequence"/>
</dbReference>
<reference evidence="2 3" key="1">
    <citation type="submission" date="2019-08" db="EMBL/GenBank/DDBJ databases">
        <title>Pelomicrobium methylotrophicum gen. nov., sp. nov. a moderately thermophilic, facultatively anaerobic, lithoautotrophic and methylotrophic bacterium isolated from a terrestrial mud volcano.</title>
        <authorList>
            <person name="Slobodkina G.B."/>
            <person name="Merkel A.Y."/>
            <person name="Slobodkin A.I."/>
        </authorList>
    </citation>
    <scope>NUCLEOTIDE SEQUENCE [LARGE SCALE GENOMIC DNA]</scope>
    <source>
        <strain evidence="2 3">SM250</strain>
    </source>
</reference>
<sequence>MMSLPRLKRPAAAQKRIYVAVRIGNPILYEITSGGVTEVSMEELPEEATVVTCDEFDTRIETARTVSHSAATRLAMRTTGERLWVVNRSKDLRAIYGRAPERIKEFGRRTAPGAMVFDILAAKRGLDRRNVIVGLDAGESPRLVVVYGYRGDGEQSPPQFAIEPHDVRLFIDEYARMNEIAPERAPELFSASEFLEAVSRATRYPAEPTLAGIEQSRVYWTIAAVTATAAISIMAYAGWQWRTGRIAEESAAAARAESARLASEVSAMTESNPKGLARAAGLDAERILRLASSVWSPGMSVSVDASAESIVLRVRARELGGSGTAANTTAPSSRTEFGQIRNALERETPADTTRGSLSVERGLNEFIVEYRAESGLGPLGAGAHQ</sequence>
<dbReference type="RefSeq" id="WP_147799986.1">
    <property type="nucleotide sequence ID" value="NZ_VPFL01000012.1"/>
</dbReference>
<feature type="compositionally biased region" description="Polar residues" evidence="1">
    <location>
        <begin position="324"/>
        <end position="336"/>
    </location>
</feature>
<organism evidence="2 3">
    <name type="scientific">Pelomicrobium methylotrophicum</name>
    <dbReference type="NCBI Taxonomy" id="2602750"/>
    <lineage>
        <taxon>Bacteria</taxon>
        <taxon>Pseudomonadati</taxon>
        <taxon>Pseudomonadota</taxon>
        <taxon>Hydrogenophilia</taxon>
        <taxon>Hydrogenophilia incertae sedis</taxon>
        <taxon>Pelomicrobium</taxon>
    </lineage>
</organism>
<keyword evidence="3" id="KW-1185">Reference proteome</keyword>
<feature type="region of interest" description="Disordered" evidence="1">
    <location>
        <begin position="321"/>
        <end position="355"/>
    </location>
</feature>
<evidence type="ECO:0000313" key="2">
    <source>
        <dbReference type="EMBL" id="TXF11587.1"/>
    </source>
</evidence>